<reference evidence="2 3" key="1">
    <citation type="submission" date="2021-06" db="EMBL/GenBank/DDBJ databases">
        <authorList>
            <person name="Palmer J.M."/>
        </authorList>
    </citation>
    <scope>NUCLEOTIDE SEQUENCE [LARGE SCALE GENOMIC DNA]</scope>
    <source>
        <strain evidence="2 3">AS_MEX2019</strain>
        <tissue evidence="2">Muscle</tissue>
    </source>
</reference>
<feature type="region of interest" description="Disordered" evidence="1">
    <location>
        <begin position="1"/>
        <end position="26"/>
    </location>
</feature>
<feature type="region of interest" description="Disordered" evidence="1">
    <location>
        <begin position="57"/>
        <end position="92"/>
    </location>
</feature>
<accession>A0ABV0ZDA6</accession>
<feature type="compositionally biased region" description="Polar residues" evidence="1">
    <location>
        <begin position="80"/>
        <end position="92"/>
    </location>
</feature>
<sequence length="92" mass="10412">ERKRSTAPPWKNHGLLPSRATQVQLQSPLQTRINISGAAEYFLRSREDHQDVFCIKAKPHPNHRGTLCGQDPPMEPSGPQPTNRARSQEYPT</sequence>
<evidence type="ECO:0000313" key="3">
    <source>
        <dbReference type="Proteomes" id="UP001469553"/>
    </source>
</evidence>
<name>A0ABV0ZDA6_9TELE</name>
<gene>
    <name evidence="2" type="ORF">AMECASPLE_024183</name>
</gene>
<evidence type="ECO:0000256" key="1">
    <source>
        <dbReference type="SAM" id="MobiDB-lite"/>
    </source>
</evidence>
<keyword evidence="3" id="KW-1185">Reference proteome</keyword>
<comment type="caution">
    <text evidence="2">The sequence shown here is derived from an EMBL/GenBank/DDBJ whole genome shotgun (WGS) entry which is preliminary data.</text>
</comment>
<protein>
    <submittedName>
        <fullName evidence="2">Uncharacterized protein</fullName>
    </submittedName>
</protein>
<dbReference type="Proteomes" id="UP001469553">
    <property type="component" value="Unassembled WGS sequence"/>
</dbReference>
<evidence type="ECO:0000313" key="2">
    <source>
        <dbReference type="EMBL" id="MEQ2304168.1"/>
    </source>
</evidence>
<feature type="non-terminal residue" evidence="2">
    <location>
        <position position="1"/>
    </location>
</feature>
<proteinExistence type="predicted"/>
<organism evidence="2 3">
    <name type="scientific">Ameca splendens</name>
    <dbReference type="NCBI Taxonomy" id="208324"/>
    <lineage>
        <taxon>Eukaryota</taxon>
        <taxon>Metazoa</taxon>
        <taxon>Chordata</taxon>
        <taxon>Craniata</taxon>
        <taxon>Vertebrata</taxon>
        <taxon>Euteleostomi</taxon>
        <taxon>Actinopterygii</taxon>
        <taxon>Neopterygii</taxon>
        <taxon>Teleostei</taxon>
        <taxon>Neoteleostei</taxon>
        <taxon>Acanthomorphata</taxon>
        <taxon>Ovalentaria</taxon>
        <taxon>Atherinomorphae</taxon>
        <taxon>Cyprinodontiformes</taxon>
        <taxon>Goodeidae</taxon>
        <taxon>Ameca</taxon>
    </lineage>
</organism>
<dbReference type="EMBL" id="JAHRIP010058713">
    <property type="protein sequence ID" value="MEQ2304168.1"/>
    <property type="molecule type" value="Genomic_DNA"/>
</dbReference>